<feature type="compositionally biased region" description="Acidic residues" evidence="1">
    <location>
        <begin position="67"/>
        <end position="77"/>
    </location>
</feature>
<evidence type="ECO:0000256" key="2">
    <source>
        <dbReference type="SAM" id="Phobius"/>
    </source>
</evidence>
<keyword evidence="2" id="KW-0812">Transmembrane</keyword>
<feature type="compositionally biased region" description="Acidic residues" evidence="1">
    <location>
        <begin position="84"/>
        <end position="101"/>
    </location>
</feature>
<organism evidence="3">
    <name type="scientific">[Clostridium] nexile</name>
    <dbReference type="NCBI Taxonomy" id="29361"/>
    <lineage>
        <taxon>Bacteria</taxon>
        <taxon>Bacillati</taxon>
        <taxon>Bacillota</taxon>
        <taxon>Clostridia</taxon>
        <taxon>Lachnospirales</taxon>
        <taxon>Lachnospiraceae</taxon>
        <taxon>Tyzzerella</taxon>
    </lineage>
</organism>
<keyword evidence="2" id="KW-0472">Membrane</keyword>
<feature type="region of interest" description="Disordered" evidence="1">
    <location>
        <begin position="32"/>
        <end position="101"/>
    </location>
</feature>
<protein>
    <submittedName>
        <fullName evidence="3">Uncharacterized protein</fullName>
    </submittedName>
</protein>
<keyword evidence="2" id="KW-1133">Transmembrane helix</keyword>
<dbReference type="AlphaFoldDB" id="A0A6N2U0Q0"/>
<sequence length="101" mass="11493">MKKKKLVMILIAIILICGFIICAVSFSKNKEAASRKSESQHAPFKQEKTEEQSEDVKGNQNKNQDVSDNDEDIEEDGEGKSTEDTTENLDNEMEIPEEWNE</sequence>
<proteinExistence type="predicted"/>
<name>A0A6N2U0Q0_9FIRM</name>
<accession>A0A6N2U0Q0</accession>
<evidence type="ECO:0000256" key="1">
    <source>
        <dbReference type="SAM" id="MobiDB-lite"/>
    </source>
</evidence>
<dbReference type="EMBL" id="CACRTG010000013">
    <property type="protein sequence ID" value="VYT11117.1"/>
    <property type="molecule type" value="Genomic_DNA"/>
</dbReference>
<reference evidence="3" key="1">
    <citation type="submission" date="2019-11" db="EMBL/GenBank/DDBJ databases">
        <authorList>
            <person name="Feng L."/>
        </authorList>
    </citation>
    <scope>NUCLEOTIDE SEQUENCE</scope>
    <source>
        <strain evidence="3">CnexileLFYP112</strain>
    </source>
</reference>
<feature type="compositionally biased region" description="Basic and acidic residues" evidence="1">
    <location>
        <begin position="32"/>
        <end position="57"/>
    </location>
</feature>
<feature type="transmembrane region" description="Helical" evidence="2">
    <location>
        <begin position="6"/>
        <end position="26"/>
    </location>
</feature>
<gene>
    <name evidence="3" type="ORF">CNLFYP112_01851</name>
</gene>
<evidence type="ECO:0000313" key="3">
    <source>
        <dbReference type="EMBL" id="VYT11117.1"/>
    </source>
</evidence>